<dbReference type="GO" id="GO:0005737">
    <property type="term" value="C:cytoplasm"/>
    <property type="evidence" value="ECO:0007669"/>
    <property type="project" value="TreeGrafter"/>
</dbReference>
<dbReference type="SUPFAM" id="SSF110857">
    <property type="entry name" value="Gamma-glutamyl cyclotransferase-like"/>
    <property type="match status" value="1"/>
</dbReference>
<accession>V5GWL6</accession>
<evidence type="ECO:0000256" key="1">
    <source>
        <dbReference type="ARBA" id="ARBA00009662"/>
    </source>
</evidence>
<dbReference type="PANTHER" id="PTHR12192">
    <property type="entry name" value="CATION TRANSPORT PROTEIN CHAC-RELATED"/>
    <property type="match status" value="1"/>
</dbReference>
<evidence type="ECO:0000256" key="6">
    <source>
        <dbReference type="ARBA" id="ARBA00048073"/>
    </source>
</evidence>
<dbReference type="CDD" id="cd06661">
    <property type="entry name" value="GGCT_like"/>
    <property type="match status" value="1"/>
</dbReference>
<proteinExistence type="evidence at transcript level"/>
<dbReference type="EMBL" id="GANP01009663">
    <property type="protein sequence ID" value="JAB74805.1"/>
    <property type="molecule type" value="mRNA"/>
</dbReference>
<comment type="function">
    <text evidence="5">Catalyzes the cleavage of glutathione into 5-oxo-L-proline and a Cys-Gly dipeptide. Acts specifically on glutathione, but not on other gamma-glutamyl peptides.</text>
</comment>
<dbReference type="EC" id="4.3.2.7" evidence="2"/>
<dbReference type="Pfam" id="PF04752">
    <property type="entry name" value="ChaC"/>
    <property type="match status" value="2"/>
</dbReference>
<evidence type="ECO:0000256" key="5">
    <source>
        <dbReference type="ARBA" id="ARBA00045227"/>
    </source>
</evidence>
<reference evidence="7" key="1">
    <citation type="journal article" date="2015" name="Sci. Rep.">
        <title>Tissue- and time-dependent transcription in Ixodes ricinus salivary glands and midguts when blood feeding on the vertebrate host.</title>
        <authorList>
            <person name="Kotsyfakis M."/>
            <person name="Schwarz A."/>
            <person name="Erhart J."/>
            <person name="Ribeiro J.M."/>
        </authorList>
    </citation>
    <scope>NUCLEOTIDE SEQUENCE</scope>
    <source>
        <tissue evidence="7">Salivary gland and midgut</tissue>
    </source>
</reference>
<organism evidence="7">
    <name type="scientific">Ixodes ricinus</name>
    <name type="common">Common tick</name>
    <name type="synonym">Acarus ricinus</name>
    <dbReference type="NCBI Taxonomy" id="34613"/>
    <lineage>
        <taxon>Eukaryota</taxon>
        <taxon>Metazoa</taxon>
        <taxon>Ecdysozoa</taxon>
        <taxon>Arthropoda</taxon>
        <taxon>Chelicerata</taxon>
        <taxon>Arachnida</taxon>
        <taxon>Acari</taxon>
        <taxon>Parasitiformes</taxon>
        <taxon>Ixodida</taxon>
        <taxon>Ixodoidea</taxon>
        <taxon>Ixodidae</taxon>
        <taxon>Ixodinae</taxon>
        <taxon>Ixodes</taxon>
    </lineage>
</organism>
<dbReference type="PANTHER" id="PTHR12192:SF2">
    <property type="entry name" value="GLUTATHIONE-SPECIFIC GAMMA-GLUTAMYLCYCLOTRANSFERASE 2"/>
    <property type="match status" value="1"/>
</dbReference>
<dbReference type="GO" id="GO:0006751">
    <property type="term" value="P:glutathione catabolic process"/>
    <property type="evidence" value="ECO:0007669"/>
    <property type="project" value="InterPro"/>
</dbReference>
<dbReference type="Gene3D" id="3.10.490.10">
    <property type="entry name" value="Gamma-glutamyl cyclotransferase-like"/>
    <property type="match status" value="1"/>
</dbReference>
<comment type="similarity">
    <text evidence="1">Belongs to the gamma-glutamylcyclotransferase family. ChaC subfamily.</text>
</comment>
<sequence>MWVFGYGSLMWKADFPHCRRVVGYVKGYVRRFWQASEDHRGVPGKRILASCTGLKIVDLRKGRGSAYHCVTEHCGEKALLRWMHNVSFKPGRVVTIIPSNDPEDCVWGVAYEIPEKHIQEVIYYLDFREKDGYDKVQVIFHPESDSTLEPFPLTIYVAHQDNPFYLGPASIQDIARQIRTAQGPSGPNREYLLKLAEAMRSLAPHVKDHHLSELEHELINLDMNETNGHQSQDEARQSMMA</sequence>
<comment type="catalytic activity">
    <reaction evidence="6">
        <text>glutathione = L-cysteinylglycine + 5-oxo-L-proline</text>
        <dbReference type="Rhea" id="RHEA:47724"/>
        <dbReference type="ChEBI" id="CHEBI:57925"/>
        <dbReference type="ChEBI" id="CHEBI:58402"/>
        <dbReference type="ChEBI" id="CHEBI:61694"/>
        <dbReference type="EC" id="4.3.2.7"/>
    </reaction>
</comment>
<dbReference type="InterPro" id="IPR036568">
    <property type="entry name" value="GGCT-like_sf"/>
</dbReference>
<dbReference type="InterPro" id="IPR006840">
    <property type="entry name" value="ChaC"/>
</dbReference>
<dbReference type="AlphaFoldDB" id="V5GWL6"/>
<evidence type="ECO:0000256" key="4">
    <source>
        <dbReference type="ARBA" id="ARBA00043195"/>
    </source>
</evidence>
<keyword evidence="3" id="KW-0456">Lyase</keyword>
<dbReference type="GO" id="GO:0061928">
    <property type="term" value="F:glutathione specific gamma-glutamylcyclotransferase activity"/>
    <property type="evidence" value="ECO:0007669"/>
    <property type="project" value="UniProtKB-EC"/>
</dbReference>
<evidence type="ECO:0000256" key="2">
    <source>
        <dbReference type="ARBA" id="ARBA00012344"/>
    </source>
</evidence>
<dbReference type="InterPro" id="IPR013024">
    <property type="entry name" value="GGCT-like"/>
</dbReference>
<name>V5GWL6_IXORI</name>
<protein>
    <recommendedName>
        <fullName evidence="2">glutathione-specific gamma-glutamylcyclotransferase</fullName>
        <ecNumber evidence="2">4.3.2.7</ecNumber>
    </recommendedName>
    <alternativeName>
        <fullName evidence="4">Cation transport regulator-like protein 2</fullName>
    </alternativeName>
</protein>
<evidence type="ECO:0000256" key="3">
    <source>
        <dbReference type="ARBA" id="ARBA00023239"/>
    </source>
</evidence>
<evidence type="ECO:0000313" key="7">
    <source>
        <dbReference type="EMBL" id="JAB74805.1"/>
    </source>
</evidence>